<keyword evidence="5 15" id="KW-0732">Signal</keyword>
<dbReference type="SUPFAM" id="SSF56112">
    <property type="entry name" value="Protein kinase-like (PK-like)"/>
    <property type="match status" value="1"/>
</dbReference>
<feature type="chain" id="PRO_5043632257" description="Protein kinase domain-containing protein" evidence="15">
    <location>
        <begin position="29"/>
        <end position="847"/>
    </location>
</feature>
<evidence type="ECO:0000256" key="9">
    <source>
        <dbReference type="ARBA" id="ARBA00022989"/>
    </source>
</evidence>
<organism evidence="17 18">
    <name type="scientific">Lithocarpus litseifolius</name>
    <dbReference type="NCBI Taxonomy" id="425828"/>
    <lineage>
        <taxon>Eukaryota</taxon>
        <taxon>Viridiplantae</taxon>
        <taxon>Streptophyta</taxon>
        <taxon>Embryophyta</taxon>
        <taxon>Tracheophyta</taxon>
        <taxon>Spermatophyta</taxon>
        <taxon>Magnoliopsida</taxon>
        <taxon>eudicotyledons</taxon>
        <taxon>Gunneridae</taxon>
        <taxon>Pentapetalae</taxon>
        <taxon>rosids</taxon>
        <taxon>fabids</taxon>
        <taxon>Fagales</taxon>
        <taxon>Fagaceae</taxon>
        <taxon>Lithocarpus</taxon>
    </lineage>
</organism>
<evidence type="ECO:0000256" key="14">
    <source>
        <dbReference type="SAM" id="Phobius"/>
    </source>
</evidence>
<keyword evidence="4 14" id="KW-0812">Transmembrane</keyword>
<proteinExistence type="predicted"/>
<dbReference type="PROSITE" id="PS00107">
    <property type="entry name" value="PROTEIN_KINASE_ATP"/>
    <property type="match status" value="1"/>
</dbReference>
<evidence type="ECO:0000256" key="7">
    <source>
        <dbReference type="ARBA" id="ARBA00022777"/>
    </source>
</evidence>
<evidence type="ECO:0000313" key="18">
    <source>
        <dbReference type="Proteomes" id="UP001459277"/>
    </source>
</evidence>
<keyword evidence="9 14" id="KW-1133">Transmembrane helix</keyword>
<dbReference type="Pfam" id="PF12819">
    <property type="entry name" value="Malectin_like"/>
    <property type="match status" value="1"/>
</dbReference>
<dbReference type="Gene3D" id="1.10.510.10">
    <property type="entry name" value="Transferase(Phosphotransferase) domain 1"/>
    <property type="match status" value="1"/>
</dbReference>
<protein>
    <recommendedName>
        <fullName evidence="16">Protein kinase domain-containing protein</fullName>
    </recommendedName>
</protein>
<evidence type="ECO:0000256" key="5">
    <source>
        <dbReference type="ARBA" id="ARBA00022729"/>
    </source>
</evidence>
<keyword evidence="18" id="KW-1185">Reference proteome</keyword>
<dbReference type="InterPro" id="IPR011009">
    <property type="entry name" value="Kinase-like_dom_sf"/>
</dbReference>
<feature type="binding site" evidence="12">
    <location>
        <position position="543"/>
    </location>
    <ligand>
        <name>ATP</name>
        <dbReference type="ChEBI" id="CHEBI:30616"/>
    </ligand>
</feature>
<dbReference type="GO" id="GO:0005524">
    <property type="term" value="F:ATP binding"/>
    <property type="evidence" value="ECO:0007669"/>
    <property type="project" value="UniProtKB-UniRule"/>
</dbReference>
<dbReference type="FunFam" id="2.60.120.430:FF:000005">
    <property type="entry name" value="Putative receptor-like protein kinase"/>
    <property type="match status" value="1"/>
</dbReference>
<evidence type="ECO:0000256" key="2">
    <source>
        <dbReference type="ARBA" id="ARBA00022527"/>
    </source>
</evidence>
<keyword evidence="10 14" id="KW-0472">Membrane</keyword>
<evidence type="ECO:0000256" key="10">
    <source>
        <dbReference type="ARBA" id="ARBA00023136"/>
    </source>
</evidence>
<keyword evidence="11" id="KW-0325">Glycoprotein</keyword>
<evidence type="ECO:0000256" key="15">
    <source>
        <dbReference type="SAM" id="SignalP"/>
    </source>
</evidence>
<feature type="signal peptide" evidence="15">
    <location>
        <begin position="1"/>
        <end position="28"/>
    </location>
</feature>
<comment type="subcellular location">
    <subcellularLocation>
        <location evidence="1">Membrane</location>
        <topology evidence="1">Single-pass type I membrane protein</topology>
    </subcellularLocation>
</comment>
<evidence type="ECO:0000256" key="6">
    <source>
        <dbReference type="ARBA" id="ARBA00022741"/>
    </source>
</evidence>
<dbReference type="FunFam" id="2.60.120.430:FF:000013">
    <property type="entry name" value="Putative receptor-like protein kinase"/>
    <property type="match status" value="1"/>
</dbReference>
<gene>
    <name evidence="17" type="ORF">SO802_013535</name>
</gene>
<name>A0AAW2D7C3_9ROSI</name>
<dbReference type="Gene3D" id="3.30.200.20">
    <property type="entry name" value="Phosphorylase Kinase, domain 1"/>
    <property type="match status" value="1"/>
</dbReference>
<evidence type="ECO:0000256" key="3">
    <source>
        <dbReference type="ARBA" id="ARBA00022679"/>
    </source>
</evidence>
<dbReference type="FunFam" id="3.30.200.20:FF:000039">
    <property type="entry name" value="receptor-like protein kinase FERONIA"/>
    <property type="match status" value="1"/>
</dbReference>
<keyword evidence="3" id="KW-0808">Transferase</keyword>
<dbReference type="PROSITE" id="PS00108">
    <property type="entry name" value="PROTEIN_KINASE_ST"/>
    <property type="match status" value="1"/>
</dbReference>
<dbReference type="InterPro" id="IPR017441">
    <property type="entry name" value="Protein_kinase_ATP_BS"/>
</dbReference>
<dbReference type="InterPro" id="IPR008271">
    <property type="entry name" value="Ser/Thr_kinase_AS"/>
</dbReference>
<comment type="caution">
    <text evidence="17">The sequence shown here is derived from an EMBL/GenBank/DDBJ whole genome shotgun (WGS) entry which is preliminary data.</text>
</comment>
<evidence type="ECO:0000256" key="1">
    <source>
        <dbReference type="ARBA" id="ARBA00004479"/>
    </source>
</evidence>
<sequence>MFLSQKILFQLSLLLLLHFSVLVLLSLAYTVPDKYFINCGASFNTTINGSRVFVGDQNSCSFSTGKSENVTSSNSSTAPVLYQTARIYRQPCSYKFEINQNGTYLVRLHFFVFLSPAANLSDALFNVSASGFSLLTNFSIRNSSSSPLIKEFLLNIAEGEFGIHFIPSQESSLAFINAIEVFLTPESFIPDGSPRISSSGSNGNYSALHSQVLHTIYRINVGGPIIEHDELWRKWIPDDSYLFNLPEAAKCKSYIGEFNYQPEQVTEYIAPDLVYQTVRLLNLDSSSNSSFLNLTWSFPVTKNATHLVRVHLCGLWFPSDLWFNLSTYINFGKSIDPYLISYELGAPFHFDFVVDSDNSGFLNVSIVPRQDSPMQFAFLNGLEIMEFMKESGSIPKECESKNHTCKIKESKKNHSGKVEESKKNHSGKIEKSKNWPPLIIVLVSSWAFVIMVIVVVLTLKCSKGVSDQSSAVLLYGGTSFNKKLTERSVDATLPPNLNLSLRISFAEIKYATKNFNAKFLVGEGGFGKVYKGTLRSGMKVAVKRSEPGHGQGLKEFQTEIIILSQIRHRHLVSLIGYCDEGSEMILVYEFVEKGTLRDQLYHSNNNPERSSLRFELSWKQRLEICIGAAKGLHYLHTGPAGGIIHRDLKSSNILLDEDYVVKVGDFGLSKSGVSDTDHFTMGIKGSFGYLDPEYFRTLQFSAKSDMYSYGVVLFEVLCARPAVDNSLLNEQVSLAEWGMLWQRKGQLEEIIDPFLVGKIKPSSLKKFGETAEKCLKANAAERPVMHEVLWDLTFALQLQEITIHREPHEDSSTSSSLELQLPVICHLPSTRTLIEEDDGSNTTASEV</sequence>
<evidence type="ECO:0000256" key="13">
    <source>
        <dbReference type="SAM" id="MobiDB-lite"/>
    </source>
</evidence>
<dbReference type="GO" id="GO:0004674">
    <property type="term" value="F:protein serine/threonine kinase activity"/>
    <property type="evidence" value="ECO:0007669"/>
    <property type="project" value="UniProtKB-KW"/>
</dbReference>
<dbReference type="InterPro" id="IPR024788">
    <property type="entry name" value="Malectin-like_Carb-bd_dom"/>
</dbReference>
<keyword evidence="8 12" id="KW-0067">ATP-binding</keyword>
<dbReference type="InterPro" id="IPR001245">
    <property type="entry name" value="Ser-Thr/Tyr_kinase_cat_dom"/>
</dbReference>
<reference evidence="17 18" key="1">
    <citation type="submission" date="2024-01" db="EMBL/GenBank/DDBJ databases">
        <title>A telomere-to-telomere, gap-free genome of sweet tea (Lithocarpus litseifolius).</title>
        <authorList>
            <person name="Zhou J."/>
        </authorList>
    </citation>
    <scope>NUCLEOTIDE SEQUENCE [LARGE SCALE GENOMIC DNA]</scope>
    <source>
        <strain evidence="17">Zhou-2022a</strain>
        <tissue evidence="17">Leaf</tissue>
    </source>
</reference>
<dbReference type="EMBL" id="JAZDWU010000004">
    <property type="protein sequence ID" value="KAL0005974.1"/>
    <property type="molecule type" value="Genomic_DNA"/>
</dbReference>
<evidence type="ECO:0000256" key="11">
    <source>
        <dbReference type="ARBA" id="ARBA00023180"/>
    </source>
</evidence>
<dbReference type="PANTHER" id="PTHR27003:SF59">
    <property type="entry name" value="PROTEIN KINASE DOMAIN-CONTAINING PROTEIN"/>
    <property type="match status" value="1"/>
</dbReference>
<dbReference type="InterPro" id="IPR000719">
    <property type="entry name" value="Prot_kinase_dom"/>
</dbReference>
<dbReference type="InterPro" id="IPR045272">
    <property type="entry name" value="ANXUR1/2-like"/>
</dbReference>
<evidence type="ECO:0000313" key="17">
    <source>
        <dbReference type="EMBL" id="KAL0005974.1"/>
    </source>
</evidence>
<dbReference type="CDD" id="cd14066">
    <property type="entry name" value="STKc_IRAK"/>
    <property type="match status" value="1"/>
</dbReference>
<keyword evidence="7" id="KW-0418">Kinase</keyword>
<dbReference type="GO" id="GO:0009506">
    <property type="term" value="C:plasmodesma"/>
    <property type="evidence" value="ECO:0007669"/>
    <property type="project" value="TreeGrafter"/>
</dbReference>
<dbReference type="Proteomes" id="UP001459277">
    <property type="component" value="Unassembled WGS sequence"/>
</dbReference>
<keyword evidence="2" id="KW-0723">Serine/threonine-protein kinase</keyword>
<dbReference type="Gene3D" id="2.60.120.430">
    <property type="entry name" value="Galactose-binding lectin"/>
    <property type="match status" value="2"/>
</dbReference>
<feature type="transmembrane region" description="Helical" evidence="14">
    <location>
        <begin position="435"/>
        <end position="459"/>
    </location>
</feature>
<evidence type="ECO:0000256" key="8">
    <source>
        <dbReference type="ARBA" id="ARBA00022840"/>
    </source>
</evidence>
<feature type="domain" description="Protein kinase" evidence="16">
    <location>
        <begin position="515"/>
        <end position="794"/>
    </location>
</feature>
<evidence type="ECO:0000259" key="16">
    <source>
        <dbReference type="PROSITE" id="PS50011"/>
    </source>
</evidence>
<dbReference type="PANTHER" id="PTHR27003">
    <property type="entry name" value="OS07G0166700 PROTEIN"/>
    <property type="match status" value="1"/>
</dbReference>
<dbReference type="Pfam" id="PF07714">
    <property type="entry name" value="PK_Tyr_Ser-Thr"/>
    <property type="match status" value="1"/>
</dbReference>
<evidence type="ECO:0000256" key="12">
    <source>
        <dbReference type="PROSITE-ProRule" id="PRU10141"/>
    </source>
</evidence>
<evidence type="ECO:0000256" key="4">
    <source>
        <dbReference type="ARBA" id="ARBA00022692"/>
    </source>
</evidence>
<feature type="region of interest" description="Disordered" evidence="13">
    <location>
        <begin position="406"/>
        <end position="428"/>
    </location>
</feature>
<dbReference type="AlphaFoldDB" id="A0AAW2D7C3"/>
<accession>A0AAW2D7C3</accession>
<dbReference type="GO" id="GO:0004714">
    <property type="term" value="F:transmembrane receptor protein tyrosine kinase activity"/>
    <property type="evidence" value="ECO:0007669"/>
    <property type="project" value="InterPro"/>
</dbReference>
<dbReference type="GO" id="GO:0005886">
    <property type="term" value="C:plasma membrane"/>
    <property type="evidence" value="ECO:0007669"/>
    <property type="project" value="TreeGrafter"/>
</dbReference>
<dbReference type="FunFam" id="1.10.510.10:FF:000252">
    <property type="entry name" value="Receptor-like protein kinase FERONIA"/>
    <property type="match status" value="1"/>
</dbReference>
<dbReference type="SMART" id="SM00220">
    <property type="entry name" value="S_TKc"/>
    <property type="match status" value="1"/>
</dbReference>
<keyword evidence="6 12" id="KW-0547">Nucleotide-binding</keyword>
<dbReference type="PROSITE" id="PS50011">
    <property type="entry name" value="PROTEIN_KINASE_DOM"/>
    <property type="match status" value="1"/>
</dbReference>